<protein>
    <recommendedName>
        <fullName evidence="4">Acyltransferase 3 domain-containing protein</fullName>
    </recommendedName>
</protein>
<evidence type="ECO:0000313" key="6">
    <source>
        <dbReference type="Proteomes" id="UP000216498"/>
    </source>
</evidence>
<keyword evidence="3" id="KW-1133">Transmembrane helix</keyword>
<dbReference type="GO" id="GO:0016747">
    <property type="term" value="F:acyltransferase activity, transferring groups other than amino-acyl groups"/>
    <property type="evidence" value="ECO:0007669"/>
    <property type="project" value="InterPro"/>
</dbReference>
<feature type="transmembrane region" description="Helical" evidence="3">
    <location>
        <begin position="47"/>
        <end position="67"/>
    </location>
</feature>
<feature type="transmembrane region" description="Helical" evidence="3">
    <location>
        <begin position="280"/>
        <end position="302"/>
    </location>
</feature>
<dbReference type="PANTHER" id="PTHR23028:SF53">
    <property type="entry name" value="ACYL_TRANSF_3 DOMAIN-CONTAINING PROTEIN"/>
    <property type="match status" value="1"/>
</dbReference>
<evidence type="ECO:0000313" key="5">
    <source>
        <dbReference type="EMBL" id="OZU89274.1"/>
    </source>
</evidence>
<keyword evidence="6" id="KW-1185">Reference proteome</keyword>
<feature type="transmembrane region" description="Helical" evidence="3">
    <location>
        <begin position="203"/>
        <end position="220"/>
    </location>
</feature>
<keyword evidence="3" id="KW-0472">Membrane</keyword>
<feature type="transmembrane region" description="Helical" evidence="3">
    <location>
        <begin position="173"/>
        <end position="191"/>
    </location>
</feature>
<evidence type="ECO:0000256" key="3">
    <source>
        <dbReference type="SAM" id="Phobius"/>
    </source>
</evidence>
<sequence length="388" mass="44804">MNNRIEQLDSLRGLAALAVVLSHIPYFAFSLPYIVYRVLVWLGFNDGHSSVMLFFLLSGFVLTIPFLKRDRIYYFPYVTKRFFRIYAPYLFAIIFAIILSQTFLNREVSTIGDWNLLWNTSISAQLITDHLLFLGNYHTNAFNGVIWSLTHELRISLIFPFIVLLIKRFNWKFIILICVILSCTSELNTIYSFQESIGYNTDYFKTLQYTSFFMFGSLIAKHKKDLVGLYKKRHILFKCTLLFVSLCLFKFSSFCLYYLYEITGVELLSTHFNAIAEYGVAIGCTGIVISAISSVRLGKILLLKPLLFLGKISYSLYLLHLPIILSCIYLFKEVIPLWSISIIAIFLSFCISTIAWKLIEKPSQKVGRNLAKMIGKKKFVFSLKKKAV</sequence>
<dbReference type="GO" id="GO:0016020">
    <property type="term" value="C:membrane"/>
    <property type="evidence" value="ECO:0007669"/>
    <property type="project" value="TreeGrafter"/>
</dbReference>
<keyword evidence="3" id="KW-0812">Transmembrane</keyword>
<dbReference type="GO" id="GO:0009103">
    <property type="term" value="P:lipopolysaccharide biosynthetic process"/>
    <property type="evidence" value="ECO:0007669"/>
    <property type="project" value="TreeGrafter"/>
</dbReference>
<accession>A0A265NCS8</accession>
<dbReference type="InterPro" id="IPR050879">
    <property type="entry name" value="Acyltransferase_3"/>
</dbReference>
<dbReference type="RefSeq" id="WP_094884607.1">
    <property type="nucleotide sequence ID" value="NZ_NPMS01000002.1"/>
</dbReference>
<dbReference type="InterPro" id="IPR002656">
    <property type="entry name" value="Acyl_transf_3_dom"/>
</dbReference>
<dbReference type="AlphaFoldDB" id="A0A265NCS8"/>
<reference evidence="5 6" key="1">
    <citation type="submission" date="2017-08" db="EMBL/GenBank/DDBJ databases">
        <title>Virgibacillus indicus sp. nov. and Virgibacillus profoundi sp. nov, two moderately halophilic bacteria isolated from marine sediment by using the Microfluidic Streak Plate.</title>
        <authorList>
            <person name="Xu B."/>
            <person name="Hu B."/>
            <person name="Wang J."/>
            <person name="Zhu Y."/>
            <person name="Huang L."/>
            <person name="Du W."/>
            <person name="Huang Y."/>
        </authorList>
    </citation>
    <scope>NUCLEOTIDE SEQUENCE [LARGE SCALE GENOMIC DNA]</scope>
    <source>
        <strain evidence="5 6">IO3-P2-C2</strain>
    </source>
</reference>
<feature type="domain" description="Acyltransferase 3" evidence="4">
    <location>
        <begin position="6"/>
        <end position="356"/>
    </location>
</feature>
<feature type="transmembrane region" description="Helical" evidence="3">
    <location>
        <begin position="241"/>
        <end position="260"/>
    </location>
</feature>
<comment type="similarity">
    <text evidence="2">Belongs to the acyltransferase 3 family.</text>
</comment>
<comment type="subcellular location">
    <subcellularLocation>
        <location evidence="1">Membrane</location>
    </subcellularLocation>
</comment>
<feature type="transmembrane region" description="Helical" evidence="3">
    <location>
        <begin position="145"/>
        <end position="166"/>
    </location>
</feature>
<name>A0A265NCS8_9BACI</name>
<comment type="caution">
    <text evidence="5">The sequence shown here is derived from an EMBL/GenBank/DDBJ whole genome shotgun (WGS) entry which is preliminary data.</text>
</comment>
<feature type="transmembrane region" description="Helical" evidence="3">
    <location>
        <begin position="12"/>
        <end position="35"/>
    </location>
</feature>
<dbReference type="Proteomes" id="UP000216498">
    <property type="component" value="Unassembled WGS sequence"/>
</dbReference>
<dbReference type="Pfam" id="PF01757">
    <property type="entry name" value="Acyl_transf_3"/>
    <property type="match status" value="1"/>
</dbReference>
<gene>
    <name evidence="5" type="ORF">CIL03_06025</name>
</gene>
<feature type="transmembrane region" description="Helical" evidence="3">
    <location>
        <begin position="87"/>
        <end position="104"/>
    </location>
</feature>
<dbReference type="OrthoDB" id="290051at2"/>
<dbReference type="EMBL" id="NPMS01000002">
    <property type="protein sequence ID" value="OZU89274.1"/>
    <property type="molecule type" value="Genomic_DNA"/>
</dbReference>
<organism evidence="5 6">
    <name type="scientific">Virgibacillus indicus</name>
    <dbReference type="NCBI Taxonomy" id="2024554"/>
    <lineage>
        <taxon>Bacteria</taxon>
        <taxon>Bacillati</taxon>
        <taxon>Bacillota</taxon>
        <taxon>Bacilli</taxon>
        <taxon>Bacillales</taxon>
        <taxon>Bacillaceae</taxon>
        <taxon>Virgibacillus</taxon>
    </lineage>
</organism>
<evidence type="ECO:0000259" key="4">
    <source>
        <dbReference type="Pfam" id="PF01757"/>
    </source>
</evidence>
<feature type="transmembrane region" description="Helical" evidence="3">
    <location>
        <begin position="337"/>
        <end position="359"/>
    </location>
</feature>
<dbReference type="PANTHER" id="PTHR23028">
    <property type="entry name" value="ACETYLTRANSFERASE"/>
    <property type="match status" value="1"/>
</dbReference>
<proteinExistence type="inferred from homology"/>
<evidence type="ECO:0000256" key="2">
    <source>
        <dbReference type="ARBA" id="ARBA00007400"/>
    </source>
</evidence>
<evidence type="ECO:0000256" key="1">
    <source>
        <dbReference type="ARBA" id="ARBA00004370"/>
    </source>
</evidence>